<dbReference type="PROSITE" id="PS52029">
    <property type="entry name" value="LD_TPASE"/>
    <property type="match status" value="1"/>
</dbReference>
<dbReference type="PANTHER" id="PTHR30582:SF2">
    <property type="entry name" value="L,D-TRANSPEPTIDASE YCIB-RELATED"/>
    <property type="match status" value="1"/>
</dbReference>
<keyword evidence="5 6" id="KW-0961">Cell wall biogenesis/degradation</keyword>
<evidence type="ECO:0000259" key="8">
    <source>
        <dbReference type="PROSITE" id="PS52029"/>
    </source>
</evidence>
<dbReference type="PANTHER" id="PTHR30582">
    <property type="entry name" value="L,D-TRANSPEPTIDASE"/>
    <property type="match status" value="1"/>
</dbReference>
<dbReference type="AlphaFoldDB" id="A0A135Z6T8"/>
<dbReference type="InterPro" id="IPR038054">
    <property type="entry name" value="LD_TPept-like_central_sf"/>
</dbReference>
<gene>
    <name evidence="9" type="ORF">HMPREF3230_00678</name>
</gene>
<evidence type="ECO:0000256" key="6">
    <source>
        <dbReference type="PROSITE-ProRule" id="PRU01373"/>
    </source>
</evidence>
<dbReference type="GO" id="GO:0071555">
    <property type="term" value="P:cell wall organization"/>
    <property type="evidence" value="ECO:0007669"/>
    <property type="project" value="UniProtKB-UniRule"/>
</dbReference>
<proteinExistence type="predicted"/>
<keyword evidence="7" id="KW-0812">Transmembrane</keyword>
<keyword evidence="7" id="KW-1133">Transmembrane helix</keyword>
<dbReference type="InterPro" id="IPR050979">
    <property type="entry name" value="LD-transpeptidase"/>
</dbReference>
<evidence type="ECO:0000256" key="3">
    <source>
        <dbReference type="ARBA" id="ARBA00022960"/>
    </source>
</evidence>
<keyword evidence="2" id="KW-0808">Transferase</keyword>
<dbReference type="GO" id="GO:0018104">
    <property type="term" value="P:peptidoglycan-protein cross-linking"/>
    <property type="evidence" value="ECO:0007669"/>
    <property type="project" value="TreeGrafter"/>
</dbReference>
<keyword evidence="3 6" id="KW-0133">Cell shape</keyword>
<dbReference type="UniPathway" id="UPA00219"/>
<evidence type="ECO:0000313" key="10">
    <source>
        <dbReference type="Proteomes" id="UP000070505"/>
    </source>
</evidence>
<comment type="pathway">
    <text evidence="1 6">Cell wall biogenesis; peptidoglycan biosynthesis.</text>
</comment>
<comment type="caution">
    <text evidence="9">The sequence shown here is derived from an EMBL/GenBank/DDBJ whole genome shotgun (WGS) entry which is preliminary data.</text>
</comment>
<dbReference type="PATRIC" id="fig|2702.101.peg.659"/>
<sequence length="553" mass="61663">MSEHNNFDDFNDDANNFNNADSSIYNVSNNEDDDATTSMSISDIESASKKSSDDLFNNVSESYKNGVKDRVKNRSASAFIYSLLIVLVLIIAGYCLTAWYFHDRVVPGVHFGNEKFSEQIVGKKSDEVAHIVEQAISDSSFEISDNRGGSLTSSLGDMKVKSDVQATVRNIISAKHDNLFTMLMPWVTRNVPLSAQRNDSEMNKSVVTYFVKDKDRAIPFTSNFDEKESKFVVKDGEAGSSVETLPVREAVKKMIANPGHVAKVSVVYRRVDSPIQRDEAQKLTDQLNSVISNEIKFDNGNGKDFVVPKNVISKWISIDVDEFKHKLSYDIDSKAVNDWLSGNLPKQLNQVKVDQEDSVDKNGKVIFTATKGVDGVSIKYSDSVLKQVVDALKNKKAVKISVPSEVSKFSVERKLVEMRIVVDKSSQTATVYKNDEVVKTFPVCTGQTDLTESDSGTFHIYLRYDVKTMRGRHYDGRPYVLPGIRWVSFYNGGESFHTAAWNSVGIATGDPKRHGSNGCVNMYEADAHWIYDNCPRGTIVQVIGETPENPVRP</sequence>
<reference evidence="9 10" key="1">
    <citation type="submission" date="2016-02" db="EMBL/GenBank/DDBJ databases">
        <authorList>
            <person name="Wen L."/>
            <person name="He K."/>
            <person name="Yang H."/>
        </authorList>
    </citation>
    <scope>NUCLEOTIDE SEQUENCE [LARGE SCALE GENOMIC DNA]</scope>
    <source>
        <strain evidence="9 10">CMW7778B</strain>
    </source>
</reference>
<evidence type="ECO:0000313" key="9">
    <source>
        <dbReference type="EMBL" id="KXI17323.1"/>
    </source>
</evidence>
<dbReference type="RefSeq" id="WP_075523531.1">
    <property type="nucleotide sequence ID" value="NZ_KQ961862.1"/>
</dbReference>
<dbReference type="InterPro" id="IPR005490">
    <property type="entry name" value="LD_TPept_cat_dom"/>
</dbReference>
<dbReference type="Gene3D" id="2.40.440.10">
    <property type="entry name" value="L,D-transpeptidase catalytic domain-like"/>
    <property type="match status" value="1"/>
</dbReference>
<dbReference type="GO" id="GO:0016740">
    <property type="term" value="F:transferase activity"/>
    <property type="evidence" value="ECO:0007669"/>
    <property type="project" value="UniProtKB-KW"/>
</dbReference>
<dbReference type="Gene3D" id="3.10.20.800">
    <property type="match status" value="1"/>
</dbReference>
<dbReference type="Proteomes" id="UP000070505">
    <property type="component" value="Unassembled WGS sequence"/>
</dbReference>
<evidence type="ECO:0000256" key="2">
    <source>
        <dbReference type="ARBA" id="ARBA00022679"/>
    </source>
</evidence>
<feature type="domain" description="L,D-TPase catalytic" evidence="8">
    <location>
        <begin position="418"/>
        <end position="543"/>
    </location>
</feature>
<accession>A0A135Z6T8</accession>
<dbReference type="Pfam" id="PF03734">
    <property type="entry name" value="YkuD"/>
    <property type="match status" value="1"/>
</dbReference>
<dbReference type="InterPro" id="IPR038063">
    <property type="entry name" value="Transpep_catalytic_dom"/>
</dbReference>
<evidence type="ECO:0000256" key="7">
    <source>
        <dbReference type="SAM" id="Phobius"/>
    </source>
</evidence>
<evidence type="ECO:0000256" key="1">
    <source>
        <dbReference type="ARBA" id="ARBA00004752"/>
    </source>
</evidence>
<evidence type="ECO:0000256" key="4">
    <source>
        <dbReference type="ARBA" id="ARBA00022984"/>
    </source>
</evidence>
<feature type="active site" description="Proton donor/acceptor" evidence="6">
    <location>
        <position position="497"/>
    </location>
</feature>
<organism evidence="9 10">
    <name type="scientific">Gardnerella vaginalis</name>
    <dbReference type="NCBI Taxonomy" id="2702"/>
    <lineage>
        <taxon>Bacteria</taxon>
        <taxon>Bacillati</taxon>
        <taxon>Actinomycetota</taxon>
        <taxon>Actinomycetes</taxon>
        <taxon>Bifidobacteriales</taxon>
        <taxon>Bifidobacteriaceae</taxon>
        <taxon>Gardnerella</taxon>
    </lineage>
</organism>
<feature type="transmembrane region" description="Helical" evidence="7">
    <location>
        <begin position="78"/>
        <end position="101"/>
    </location>
</feature>
<dbReference type="GO" id="GO:0071972">
    <property type="term" value="F:peptidoglycan L,D-transpeptidase activity"/>
    <property type="evidence" value="ECO:0007669"/>
    <property type="project" value="TreeGrafter"/>
</dbReference>
<name>A0A135Z6T8_GARVA</name>
<protein>
    <submittedName>
        <fullName evidence="9">ErfK/YbiS/YcfS/YnhG</fullName>
    </submittedName>
</protein>
<evidence type="ECO:0000256" key="5">
    <source>
        <dbReference type="ARBA" id="ARBA00023316"/>
    </source>
</evidence>
<feature type="active site" description="Nucleophile" evidence="6">
    <location>
        <position position="519"/>
    </location>
</feature>
<dbReference type="GO" id="GO:0008360">
    <property type="term" value="P:regulation of cell shape"/>
    <property type="evidence" value="ECO:0007669"/>
    <property type="project" value="UniProtKB-UniRule"/>
</dbReference>
<dbReference type="CDD" id="cd16913">
    <property type="entry name" value="YkuD_like"/>
    <property type="match status" value="1"/>
</dbReference>
<dbReference type="SUPFAM" id="SSF141523">
    <property type="entry name" value="L,D-transpeptidase catalytic domain-like"/>
    <property type="match status" value="1"/>
</dbReference>
<keyword evidence="7" id="KW-0472">Membrane</keyword>
<keyword evidence="4 6" id="KW-0573">Peptidoglycan synthesis</keyword>
<dbReference type="EMBL" id="LSRC01000026">
    <property type="protein sequence ID" value="KXI17323.1"/>
    <property type="molecule type" value="Genomic_DNA"/>
</dbReference>
<dbReference type="GO" id="GO:0005576">
    <property type="term" value="C:extracellular region"/>
    <property type="evidence" value="ECO:0007669"/>
    <property type="project" value="TreeGrafter"/>
</dbReference>